<evidence type="ECO:0000259" key="5">
    <source>
        <dbReference type="PROSITE" id="PS52015"/>
    </source>
</evidence>
<protein>
    <recommendedName>
        <fullName evidence="5">TonB C-terminal domain-containing protein</fullName>
    </recommendedName>
</protein>
<dbReference type="SUPFAM" id="SSF74653">
    <property type="entry name" value="TolA/TonB C-terminal domain"/>
    <property type="match status" value="2"/>
</dbReference>
<gene>
    <name evidence="6" type="ORF">GCM10009102_15060</name>
</gene>
<keyword evidence="7" id="KW-1185">Reference proteome</keyword>
<keyword evidence="3" id="KW-1133">Transmembrane helix</keyword>
<dbReference type="Gene3D" id="3.30.2420.10">
    <property type="entry name" value="TonB"/>
    <property type="match status" value="1"/>
</dbReference>
<comment type="subcellular location">
    <subcellularLocation>
        <location evidence="1">Membrane</location>
        <topology evidence="1">Single-pass membrane protein</topology>
    </subcellularLocation>
</comment>
<evidence type="ECO:0000256" key="1">
    <source>
        <dbReference type="ARBA" id="ARBA00004167"/>
    </source>
</evidence>
<proteinExistence type="predicted"/>
<name>A0ABN1HSY9_9SPHN</name>
<evidence type="ECO:0000256" key="3">
    <source>
        <dbReference type="ARBA" id="ARBA00022989"/>
    </source>
</evidence>
<feature type="domain" description="TonB C-terminal" evidence="5">
    <location>
        <begin position="256"/>
        <end position="348"/>
    </location>
</feature>
<evidence type="ECO:0000256" key="4">
    <source>
        <dbReference type="ARBA" id="ARBA00023136"/>
    </source>
</evidence>
<evidence type="ECO:0000256" key="2">
    <source>
        <dbReference type="ARBA" id="ARBA00022692"/>
    </source>
</evidence>
<dbReference type="NCBIfam" id="TIGR01352">
    <property type="entry name" value="tonB_Cterm"/>
    <property type="match status" value="1"/>
</dbReference>
<dbReference type="EMBL" id="BAAAES010000007">
    <property type="protein sequence ID" value="GAA0666183.1"/>
    <property type="molecule type" value="Genomic_DNA"/>
</dbReference>
<dbReference type="Pfam" id="PF03544">
    <property type="entry name" value="TonB_C"/>
    <property type="match status" value="1"/>
</dbReference>
<organism evidence="6 7">
    <name type="scientific">Sphingomonas insulae</name>
    <dbReference type="NCBI Taxonomy" id="424800"/>
    <lineage>
        <taxon>Bacteria</taxon>
        <taxon>Pseudomonadati</taxon>
        <taxon>Pseudomonadota</taxon>
        <taxon>Alphaproteobacteria</taxon>
        <taxon>Sphingomonadales</taxon>
        <taxon>Sphingomonadaceae</taxon>
        <taxon>Sphingomonas</taxon>
    </lineage>
</organism>
<dbReference type="InterPro" id="IPR006260">
    <property type="entry name" value="TonB/TolA_C"/>
</dbReference>
<dbReference type="RefSeq" id="WP_163959099.1">
    <property type="nucleotide sequence ID" value="NZ_BAAAES010000007.1"/>
</dbReference>
<reference evidence="6 7" key="1">
    <citation type="journal article" date="2019" name="Int. J. Syst. Evol. Microbiol.">
        <title>The Global Catalogue of Microorganisms (GCM) 10K type strain sequencing project: providing services to taxonomists for standard genome sequencing and annotation.</title>
        <authorList>
            <consortium name="The Broad Institute Genomics Platform"/>
            <consortium name="The Broad Institute Genome Sequencing Center for Infectious Disease"/>
            <person name="Wu L."/>
            <person name="Ma J."/>
        </authorList>
    </citation>
    <scope>NUCLEOTIDE SEQUENCE [LARGE SCALE GENOMIC DNA]</scope>
    <source>
        <strain evidence="6 7">JCM 14603</strain>
    </source>
</reference>
<sequence>MRVRIGPTGRPEQQLLRWMASPVLCSGGGAGVTAQQVVRAPDPQVGLAWDIASQRRTMTLDFRIDATGRPLSIVRRTPAENAYVPDAQDVVPAFAASRFAPGPERTGCTVTFTANLTPIAAAPLADVMAYTVFPTSGRAKAIADRLRMPGDDCADPEPAVLLRAFPDFKRLPDQPGYPSWSMVGYDIDRSGKPTRLRALAGSGTPALDVAARKAVAASRFERGARAGCLYFYYKRGTILPPPPAPEEDALRPAAATCPRDHVWDRKPVLTYPSGYSRRSIEGWAIVAYDVAPWGQTGNVRILQAEPTAEFGDAATAMIRNATFRAGGGGYVGCIDRVLYRIRRPGTPTAESAPD</sequence>
<accession>A0ABN1HSY9</accession>
<keyword evidence="4" id="KW-0472">Membrane</keyword>
<dbReference type="PROSITE" id="PS52015">
    <property type="entry name" value="TONB_CTD"/>
    <property type="match status" value="1"/>
</dbReference>
<dbReference type="Proteomes" id="UP001500238">
    <property type="component" value="Unassembled WGS sequence"/>
</dbReference>
<comment type="caution">
    <text evidence="6">The sequence shown here is derived from an EMBL/GenBank/DDBJ whole genome shotgun (WGS) entry which is preliminary data.</text>
</comment>
<keyword evidence="2" id="KW-0812">Transmembrane</keyword>
<evidence type="ECO:0000313" key="7">
    <source>
        <dbReference type="Proteomes" id="UP001500238"/>
    </source>
</evidence>
<dbReference type="InterPro" id="IPR037682">
    <property type="entry name" value="TonB_C"/>
</dbReference>
<evidence type="ECO:0000313" key="6">
    <source>
        <dbReference type="EMBL" id="GAA0666183.1"/>
    </source>
</evidence>